<dbReference type="Proteomes" id="UP000095282">
    <property type="component" value="Unplaced"/>
</dbReference>
<sequence length="98" mass="11189">MLRRLQFRFWDAHPVVCSLPRVFWVLFPIYGWIPSTDQLVIIGFLIILITEQVIHGIGHSIGNGHSHSGHSPLATSDSIKMNKFHDNPIQVQLNDYSL</sequence>
<name>A0A1I7UU80_9PELO</name>
<evidence type="ECO:0000313" key="2">
    <source>
        <dbReference type="WBParaSite" id="Csp11.Scaffold630.g19392.t1"/>
    </source>
</evidence>
<organism evidence="1 2">
    <name type="scientific">Caenorhabditis tropicalis</name>
    <dbReference type="NCBI Taxonomy" id="1561998"/>
    <lineage>
        <taxon>Eukaryota</taxon>
        <taxon>Metazoa</taxon>
        <taxon>Ecdysozoa</taxon>
        <taxon>Nematoda</taxon>
        <taxon>Chromadorea</taxon>
        <taxon>Rhabditida</taxon>
        <taxon>Rhabditina</taxon>
        <taxon>Rhabditomorpha</taxon>
        <taxon>Rhabditoidea</taxon>
        <taxon>Rhabditidae</taxon>
        <taxon>Peloderinae</taxon>
        <taxon>Caenorhabditis</taxon>
    </lineage>
</organism>
<evidence type="ECO:0000313" key="1">
    <source>
        <dbReference type="Proteomes" id="UP000095282"/>
    </source>
</evidence>
<dbReference type="eggNOG" id="KOG1558">
    <property type="taxonomic scope" value="Eukaryota"/>
</dbReference>
<proteinExistence type="predicted"/>
<protein>
    <submittedName>
        <fullName evidence="2">Uncharacterized protein</fullName>
    </submittedName>
</protein>
<dbReference type="AlphaFoldDB" id="A0A1I7UU80"/>
<accession>A0A1I7UU80</accession>
<keyword evidence="1" id="KW-1185">Reference proteome</keyword>
<reference evidence="2" key="1">
    <citation type="submission" date="2016-11" db="UniProtKB">
        <authorList>
            <consortium name="WormBaseParasite"/>
        </authorList>
    </citation>
    <scope>IDENTIFICATION</scope>
</reference>
<dbReference type="STRING" id="1561998.A0A1I7UU80"/>
<dbReference type="WBParaSite" id="Csp11.Scaffold630.g19392.t1">
    <property type="protein sequence ID" value="Csp11.Scaffold630.g19392.t1"/>
    <property type="gene ID" value="Csp11.Scaffold630.g19392"/>
</dbReference>